<feature type="domain" description="Autotransporter" evidence="7">
    <location>
        <begin position="1118"/>
        <end position="1384"/>
    </location>
</feature>
<protein>
    <submittedName>
        <fullName evidence="8">Filamentous hemagglutinin</fullName>
    </submittedName>
</protein>
<feature type="compositionally biased region" description="Pro residues" evidence="6">
    <location>
        <begin position="104"/>
        <end position="382"/>
    </location>
</feature>
<dbReference type="Proteomes" id="UP000254618">
    <property type="component" value="Unassembled WGS sequence"/>
</dbReference>
<dbReference type="Pfam" id="PF00082">
    <property type="entry name" value="Peptidase_S8"/>
    <property type="match status" value="1"/>
</dbReference>
<dbReference type="Gene3D" id="2.40.128.130">
    <property type="entry name" value="Autotransporter beta-domain"/>
    <property type="match status" value="1"/>
</dbReference>
<feature type="active site" description="Charge relay system" evidence="5">
    <location>
        <position position="519"/>
    </location>
</feature>
<reference evidence="8 9" key="1">
    <citation type="submission" date="2018-06" db="EMBL/GenBank/DDBJ databases">
        <authorList>
            <consortium name="Pathogen Informatics"/>
            <person name="Doyle S."/>
        </authorList>
    </citation>
    <scope>NUCLEOTIDE SEQUENCE [LARGE SCALE GENOMIC DNA]</scope>
    <source>
        <strain evidence="8 9">NCTC11012</strain>
    </source>
</reference>
<dbReference type="GO" id="GO:0006508">
    <property type="term" value="P:proteolysis"/>
    <property type="evidence" value="ECO:0007669"/>
    <property type="project" value="UniProtKB-KW"/>
</dbReference>
<dbReference type="SUPFAM" id="SSF52743">
    <property type="entry name" value="Subtilisin-like"/>
    <property type="match status" value="1"/>
</dbReference>
<dbReference type="Pfam" id="PF12951">
    <property type="entry name" value="PATR"/>
    <property type="match status" value="1"/>
</dbReference>
<dbReference type="PROSITE" id="PS51257">
    <property type="entry name" value="PROKAR_LIPOPROTEIN"/>
    <property type="match status" value="1"/>
</dbReference>
<evidence type="ECO:0000256" key="1">
    <source>
        <dbReference type="ARBA" id="ARBA00022670"/>
    </source>
</evidence>
<dbReference type="CDD" id="cd04848">
    <property type="entry name" value="Peptidases_S8_Autotransporter_serine_protease_like"/>
    <property type="match status" value="1"/>
</dbReference>
<dbReference type="InterPro" id="IPR034061">
    <property type="entry name" value="Peptidases_S8_Autotransporter"/>
</dbReference>
<dbReference type="SMART" id="SM00869">
    <property type="entry name" value="Autotransporter"/>
    <property type="match status" value="1"/>
</dbReference>
<dbReference type="InterPro" id="IPR013425">
    <property type="entry name" value="Autotrns_rpt"/>
</dbReference>
<evidence type="ECO:0000256" key="2">
    <source>
        <dbReference type="ARBA" id="ARBA00022729"/>
    </source>
</evidence>
<dbReference type="InterPro" id="IPR005546">
    <property type="entry name" value="Autotransporte_beta"/>
</dbReference>
<dbReference type="EMBL" id="UGQF01000001">
    <property type="protein sequence ID" value="STZ04546.1"/>
    <property type="molecule type" value="Genomic_DNA"/>
</dbReference>
<dbReference type="GO" id="GO:0004252">
    <property type="term" value="F:serine-type endopeptidase activity"/>
    <property type="evidence" value="ECO:0007669"/>
    <property type="project" value="UniProtKB-UniRule"/>
</dbReference>
<keyword evidence="3 5" id="KW-0378">Hydrolase</keyword>
<evidence type="ECO:0000313" key="9">
    <source>
        <dbReference type="Proteomes" id="UP000254618"/>
    </source>
</evidence>
<evidence type="ECO:0000259" key="7">
    <source>
        <dbReference type="PROSITE" id="PS51208"/>
    </source>
</evidence>
<evidence type="ECO:0000256" key="6">
    <source>
        <dbReference type="SAM" id="MobiDB-lite"/>
    </source>
</evidence>
<evidence type="ECO:0000256" key="5">
    <source>
        <dbReference type="PROSITE-ProRule" id="PRU01240"/>
    </source>
</evidence>
<keyword evidence="1 5" id="KW-0645">Protease</keyword>
<keyword evidence="4 5" id="KW-0720">Serine protease</keyword>
<dbReference type="Gene3D" id="3.40.50.200">
    <property type="entry name" value="Peptidase S8/S53 domain"/>
    <property type="match status" value="1"/>
</dbReference>
<evidence type="ECO:0000313" key="8">
    <source>
        <dbReference type="EMBL" id="STZ04546.1"/>
    </source>
</evidence>
<dbReference type="PROSITE" id="PS00136">
    <property type="entry name" value="SUBTILASE_ASP"/>
    <property type="match status" value="1"/>
</dbReference>
<dbReference type="PRINTS" id="PR00723">
    <property type="entry name" value="SUBTILISIN"/>
</dbReference>
<dbReference type="NCBIfam" id="TIGR02601">
    <property type="entry name" value="autotrns_rpt"/>
    <property type="match status" value="1"/>
</dbReference>
<feature type="compositionally biased region" description="Pro residues" evidence="6">
    <location>
        <begin position="58"/>
        <end position="96"/>
    </location>
</feature>
<dbReference type="Pfam" id="PF03797">
    <property type="entry name" value="Autotransporter"/>
    <property type="match status" value="1"/>
</dbReference>
<organism evidence="8 9">
    <name type="scientific">Moraxella equi</name>
    <dbReference type="NCBI Taxonomy" id="60442"/>
    <lineage>
        <taxon>Bacteria</taxon>
        <taxon>Pseudomonadati</taxon>
        <taxon>Pseudomonadota</taxon>
        <taxon>Gammaproteobacteria</taxon>
        <taxon>Moraxellales</taxon>
        <taxon>Moraxellaceae</taxon>
        <taxon>Moraxella</taxon>
    </lineage>
</organism>
<evidence type="ECO:0000256" key="4">
    <source>
        <dbReference type="ARBA" id="ARBA00022825"/>
    </source>
</evidence>
<comment type="similarity">
    <text evidence="5">Belongs to the peptidase S8 family.</text>
</comment>
<dbReference type="PROSITE" id="PS51208">
    <property type="entry name" value="AUTOTRANSPORTER"/>
    <property type="match status" value="1"/>
</dbReference>
<feature type="active site" description="Charge relay system" evidence="5">
    <location>
        <position position="468"/>
    </location>
</feature>
<dbReference type="InterPro" id="IPR036852">
    <property type="entry name" value="Peptidase_S8/S53_dom_sf"/>
</dbReference>
<dbReference type="InterPro" id="IPR036709">
    <property type="entry name" value="Autotransporte_beta_dom_sf"/>
</dbReference>
<gene>
    <name evidence="8" type="primary">fhaB_1</name>
    <name evidence="8" type="ORF">NCTC11012_02828</name>
</gene>
<feature type="active site" description="Charge relay system" evidence="5">
    <location>
        <position position="693"/>
    </location>
</feature>
<accession>A0A378QUG9</accession>
<keyword evidence="2" id="KW-0732">Signal</keyword>
<name>A0A378QUG9_9GAMM</name>
<dbReference type="SUPFAM" id="SSF103515">
    <property type="entry name" value="Autotransporter"/>
    <property type="match status" value="1"/>
</dbReference>
<sequence>MSIQKAKVDAVNPLTASCVAAMTLTGCAYDDEPGSIGAHNIKPLLGVVAQRNGNLPNPVGPTPTPVPAPTPITPPIPTPVDPIPNPVDPVPQPEPTPEPEPEPIPEPIPEPVPTPEPTPEPVPEPTPEPTPQPEPVPTPEPTPEPEPIPEPIPEPVPEPEPTPQPEPVPTPEPTPEPEPIPEPIPEPVPEPEPTPQPEPVPTPEPTPEPEPIPEPIPEPVPEPEPTPQPEPVPTPEPTPEPEPIPEPIPEPVPEPEPTPEPVPEPTPEPTPEPEPIPEPIPEPVPEPEPTPQPEPVPTPEPTPEPEPIPEPIPEPVPEPEPTPQPEPVPTPEPTPEPEPIPEPIPEPVPEPEPTPEPVPEPTPEPTPEPEPAPEPTPEPTPTPVDYVKPLASAQLTKPTYERQVKPELVRAQPRPATGTNTGYSQMDEFNYAKLTEAFYGTDSEGYSKRLHELKTTIDTRDIKVGVIDSGIDSRNKDLVGANVHETQIKCAILGSRNCRSMSDDSGLIEISSTSASGSHGSQMAAVIAGNNGMTNARIYGSDSIGKGSNGGNQFLITRKIRNDYGVKIFNNSWGSSNTDRWIQVAEDPSTYYNKVTGESNFIDLALLHDLIINKDVLMLKATGNEGEDDAFDENLAPKINEKFKNGFITVSAPREDYNEANLCGRTAEWCVAATSSTTSHANDGSQSHYQGTSPATARVTGTAVLVKGAYPWMKNHNIAQTILGTAKSFEDIAKVSPTYKKQDWVSGRYENGRYIPGGYVDVPTDWNKRSIIKNHNGKNITWESGWGLLDPEAATKGYGGFYWDDVVLDTDGTPESVFYNDLKGDKGFTKKGEGKLVFTGNNSYKGDSIVDGGILEINGNNGVSAFKVKSGELTGYGTLASITQTGGFVNNEGNLTVDGDYTMNISETNKENSGFKAKFGNMMTVNGKVTLGGKLDLTGETKDGIITESGSRTTVLRGKKGIDGNFASHGSSNKLFEVTNVEVTKELDDNGNVISNTSSSEDVQVHARRKKAAEVVNGVGLTQSGHSVASNLDKVLADLDKKQESAGLSGEEKAFAGNVFNAFANMNETATSMADPVLSVKATNSELYKLDPTFYVNSTVNAIESSADASNTFANRLSTIKHGEVWADASYQDYQLNQAHATSERKATHQAFGIGAELGGVKLGAEFNSSQLDATENVYGISNKTDSKMMGVTLGASKELTENNYLSGFVKGSKVEAKATRHGQNDKVQLDGKVLGMGLQIGKHAKVSPKLTLNPYLSANYHQYDHDDAVINDGINTITGLDVKQLQLGVGVNANYELTPNLQVYGGVSFHEAVNRDATLDTLYTGTDTALRFNGWDTGKDKYKATIGLNQKIGQNSSLGLSYDYAGSEHTDSSRVNLGFTTRF</sequence>
<proteinExistence type="inferred from homology"/>
<evidence type="ECO:0000256" key="3">
    <source>
        <dbReference type="ARBA" id="ARBA00022801"/>
    </source>
</evidence>
<dbReference type="InterPro" id="IPR015500">
    <property type="entry name" value="Peptidase_S8_subtilisin-rel"/>
</dbReference>
<feature type="region of interest" description="Disordered" evidence="6">
    <location>
        <begin position="53"/>
        <end position="386"/>
    </location>
</feature>
<dbReference type="InterPro" id="IPR023827">
    <property type="entry name" value="Peptidase_S8_Asp-AS"/>
</dbReference>
<dbReference type="PROSITE" id="PS51892">
    <property type="entry name" value="SUBTILASE"/>
    <property type="match status" value="1"/>
</dbReference>
<dbReference type="InterPro" id="IPR000209">
    <property type="entry name" value="Peptidase_S8/S53_dom"/>
</dbReference>